<dbReference type="EMBL" id="AJWK01019514">
    <property type="status" value="NOT_ANNOTATED_CDS"/>
    <property type="molecule type" value="Genomic_DNA"/>
</dbReference>
<dbReference type="EnsemblMetazoa" id="LLOJ006078-RA">
    <property type="protein sequence ID" value="LLOJ006078-PA"/>
    <property type="gene ID" value="LLOJ006078"/>
</dbReference>
<name>A0A1B0GJ83_LUTLO</name>
<sequence length="237" mass="25575">MGCFPAPRELQLDFSAQLEGNGFIELDYFTVGPNSSVQHETALAIIFSTTAPNGLLLWHGQKSTAAVPRGDFVALAANGGYLEFVFRSTAKRRVSRAANQGSLELDNYIDYGETRASSRSMHLPGHIHIGGIPKASNLTGGRYRESFNGCIHVVQDITRGPINFGVFAVNAENVHSCAHPSWTSSSLVFSEVENLLNGALVHIIYPRPAINNNGVPMLISHITLILAMLTIAMGTPT</sequence>
<dbReference type="PROSITE" id="PS50025">
    <property type="entry name" value="LAM_G_DOMAIN"/>
    <property type="match status" value="1"/>
</dbReference>
<protein>
    <recommendedName>
        <fullName evidence="2">Laminin G domain-containing protein</fullName>
    </recommendedName>
</protein>
<evidence type="ECO:0000313" key="3">
    <source>
        <dbReference type="EnsemblMetazoa" id="LLOJ006078-PA"/>
    </source>
</evidence>
<dbReference type="InterPro" id="IPR013320">
    <property type="entry name" value="ConA-like_dom_sf"/>
</dbReference>
<organism evidence="3 4">
    <name type="scientific">Lutzomyia longipalpis</name>
    <name type="common">Sand fly</name>
    <dbReference type="NCBI Taxonomy" id="7200"/>
    <lineage>
        <taxon>Eukaryota</taxon>
        <taxon>Metazoa</taxon>
        <taxon>Ecdysozoa</taxon>
        <taxon>Arthropoda</taxon>
        <taxon>Hexapoda</taxon>
        <taxon>Insecta</taxon>
        <taxon>Pterygota</taxon>
        <taxon>Neoptera</taxon>
        <taxon>Endopterygota</taxon>
        <taxon>Diptera</taxon>
        <taxon>Nematocera</taxon>
        <taxon>Psychodoidea</taxon>
        <taxon>Psychodidae</taxon>
        <taxon>Lutzomyia</taxon>
        <taxon>Lutzomyia</taxon>
    </lineage>
</organism>
<dbReference type="InterPro" id="IPR001791">
    <property type="entry name" value="Laminin_G"/>
</dbReference>
<dbReference type="SMART" id="SM00282">
    <property type="entry name" value="LamG"/>
    <property type="match status" value="1"/>
</dbReference>
<accession>A0A1B0GJ83</accession>
<feature type="domain" description="Laminin G" evidence="2">
    <location>
        <begin position="13"/>
        <end position="177"/>
    </location>
</feature>
<dbReference type="Pfam" id="PF02210">
    <property type="entry name" value="Laminin_G_2"/>
    <property type="match status" value="1"/>
</dbReference>
<keyword evidence="1" id="KW-1015">Disulfide bond</keyword>
<dbReference type="Proteomes" id="UP000092461">
    <property type="component" value="Unassembled WGS sequence"/>
</dbReference>
<evidence type="ECO:0000313" key="4">
    <source>
        <dbReference type="Proteomes" id="UP000092461"/>
    </source>
</evidence>
<reference evidence="3" key="1">
    <citation type="submission" date="2020-05" db="UniProtKB">
        <authorList>
            <consortium name="EnsemblMetazoa"/>
        </authorList>
    </citation>
    <scope>IDENTIFICATION</scope>
    <source>
        <strain evidence="3">Jacobina</strain>
    </source>
</reference>
<dbReference type="CDD" id="cd00110">
    <property type="entry name" value="LamG"/>
    <property type="match status" value="1"/>
</dbReference>
<dbReference type="SUPFAM" id="SSF49899">
    <property type="entry name" value="Concanavalin A-like lectins/glucanases"/>
    <property type="match status" value="1"/>
</dbReference>
<evidence type="ECO:0000256" key="1">
    <source>
        <dbReference type="PROSITE-ProRule" id="PRU00122"/>
    </source>
</evidence>
<dbReference type="Gene3D" id="2.60.120.200">
    <property type="match status" value="2"/>
</dbReference>
<dbReference type="VEuPathDB" id="VectorBase:LLOJ006078"/>
<dbReference type="AlphaFoldDB" id="A0A1B0GJ83"/>
<keyword evidence="4" id="KW-1185">Reference proteome</keyword>
<feature type="disulfide bond" evidence="1">
    <location>
        <begin position="150"/>
        <end position="177"/>
    </location>
</feature>
<dbReference type="VEuPathDB" id="VectorBase:LLONM1_003342"/>
<evidence type="ECO:0000259" key="2">
    <source>
        <dbReference type="PROSITE" id="PS50025"/>
    </source>
</evidence>
<proteinExistence type="predicted"/>